<proteinExistence type="inferred from homology"/>
<sequence>MQQILNFVIRNKTFLLFLLLFVISLGLTIQSHSYHKSKFINSANFLTGGIYESASSVSDYFDLNDQNEILLQENNRLRSQIFNSSDSILKTTAYIDSVSFNGRYRVQSAKIINNNYSSSKNYLTINKGEKDAIKEDFGVITSKGIVGIIDNTSNGYARVLSILNIKSRINAQLKASNHIGSLKWDGKSSATTVQLADISKFAPVKKGDSIMTGGQSTIFPKGIPIGTIESYTLDSSGDTYTIQVKLFNDMTNISHVYVIENLDSEEIKLLENPIDE</sequence>
<keyword evidence="3" id="KW-0133">Cell shape</keyword>
<feature type="domain" description="Rod shape-determining protein MreC beta-barrel core" evidence="5">
    <location>
        <begin position="111"/>
        <end position="260"/>
    </location>
</feature>
<dbReference type="PANTHER" id="PTHR34138:SF1">
    <property type="entry name" value="CELL SHAPE-DETERMINING PROTEIN MREC"/>
    <property type="match status" value="1"/>
</dbReference>
<dbReference type="RefSeq" id="WP_028872639.1">
    <property type="nucleotide sequence ID" value="NZ_VOSB01000017.1"/>
</dbReference>
<dbReference type="GO" id="GO:0008360">
    <property type="term" value="P:regulation of cell shape"/>
    <property type="evidence" value="ECO:0007669"/>
    <property type="project" value="UniProtKB-KW"/>
</dbReference>
<dbReference type="AlphaFoldDB" id="A0A5C7B4Q5"/>
<dbReference type="Proteomes" id="UP000321938">
    <property type="component" value="Unassembled WGS sequence"/>
</dbReference>
<accession>A0A5C7B4Q5</accession>
<dbReference type="InterPro" id="IPR007221">
    <property type="entry name" value="MreC"/>
</dbReference>
<dbReference type="OrthoDB" id="9811827at2"/>
<name>A0A5C7B4Q5_9FLAO</name>
<comment type="similarity">
    <text evidence="1">Belongs to the MreC family.</text>
</comment>
<dbReference type="Gene3D" id="2.40.10.350">
    <property type="entry name" value="Rod shape-determining protein MreC, domain 2"/>
    <property type="match status" value="1"/>
</dbReference>
<reference evidence="6 7" key="1">
    <citation type="submission" date="2019-08" db="EMBL/GenBank/DDBJ databases">
        <title>Genome of Psychroserpens burtonensis ACAM 167.</title>
        <authorList>
            <person name="Bowman J.P."/>
        </authorList>
    </citation>
    <scope>NUCLEOTIDE SEQUENCE [LARGE SCALE GENOMIC DNA]</scope>
    <source>
        <strain evidence="6 7">ACAM 167</strain>
    </source>
</reference>
<organism evidence="6 7">
    <name type="scientific">Psychroserpens burtonensis</name>
    <dbReference type="NCBI Taxonomy" id="49278"/>
    <lineage>
        <taxon>Bacteria</taxon>
        <taxon>Pseudomonadati</taxon>
        <taxon>Bacteroidota</taxon>
        <taxon>Flavobacteriia</taxon>
        <taxon>Flavobacteriales</taxon>
        <taxon>Flavobacteriaceae</taxon>
        <taxon>Psychroserpens</taxon>
    </lineage>
</organism>
<comment type="caution">
    <text evidence="6">The sequence shown here is derived from an EMBL/GenBank/DDBJ whole genome shotgun (WGS) entry which is preliminary data.</text>
</comment>
<evidence type="ECO:0000259" key="5">
    <source>
        <dbReference type="Pfam" id="PF04085"/>
    </source>
</evidence>
<evidence type="ECO:0000256" key="3">
    <source>
        <dbReference type="ARBA" id="ARBA00022960"/>
    </source>
</evidence>
<protein>
    <recommendedName>
        <fullName evidence="2">Cell shape-determining protein MreC</fullName>
    </recommendedName>
    <alternativeName>
        <fullName evidence="4">Cell shape protein MreC</fullName>
    </alternativeName>
</protein>
<dbReference type="GO" id="GO:0005886">
    <property type="term" value="C:plasma membrane"/>
    <property type="evidence" value="ECO:0007669"/>
    <property type="project" value="TreeGrafter"/>
</dbReference>
<evidence type="ECO:0000313" key="6">
    <source>
        <dbReference type="EMBL" id="TXE16560.1"/>
    </source>
</evidence>
<dbReference type="InterPro" id="IPR042175">
    <property type="entry name" value="Cell/Rod_MreC_2"/>
</dbReference>
<dbReference type="EMBL" id="VOSB01000017">
    <property type="protein sequence ID" value="TXE16560.1"/>
    <property type="molecule type" value="Genomic_DNA"/>
</dbReference>
<dbReference type="Gene3D" id="2.40.10.340">
    <property type="entry name" value="Rod shape-determining protein MreC, domain 1"/>
    <property type="match status" value="1"/>
</dbReference>
<gene>
    <name evidence="6" type="primary">mreC</name>
    <name evidence="6" type="ORF">ES692_12335</name>
</gene>
<dbReference type="PANTHER" id="PTHR34138">
    <property type="entry name" value="CELL SHAPE-DETERMINING PROTEIN MREC"/>
    <property type="match status" value="1"/>
</dbReference>
<dbReference type="InterPro" id="IPR055342">
    <property type="entry name" value="MreC_beta-barrel_core"/>
</dbReference>
<evidence type="ECO:0000313" key="7">
    <source>
        <dbReference type="Proteomes" id="UP000321938"/>
    </source>
</evidence>
<dbReference type="InterPro" id="IPR042177">
    <property type="entry name" value="Cell/Rod_1"/>
</dbReference>
<keyword evidence="7" id="KW-1185">Reference proteome</keyword>
<dbReference type="Pfam" id="PF04085">
    <property type="entry name" value="MreC"/>
    <property type="match status" value="1"/>
</dbReference>
<evidence type="ECO:0000256" key="2">
    <source>
        <dbReference type="ARBA" id="ARBA00013855"/>
    </source>
</evidence>
<evidence type="ECO:0000256" key="1">
    <source>
        <dbReference type="ARBA" id="ARBA00009369"/>
    </source>
</evidence>
<evidence type="ECO:0000256" key="4">
    <source>
        <dbReference type="ARBA" id="ARBA00032089"/>
    </source>
</evidence>
<dbReference type="NCBIfam" id="NF010532">
    <property type="entry name" value="PRK13922.9-3"/>
    <property type="match status" value="1"/>
</dbReference>
<dbReference type="STRING" id="1123037.GCA_000425305_02919"/>